<sequence>MAITVHFSTPLLKATENNNKLILEGKTVKEINERICHRFQSFKDIIYDSTGGIKKVINIYVNDDDIRSLAGEDTPLKDGDEVSFIPTIAGG</sequence>
<dbReference type="AlphaFoldDB" id="A0A348AQS0"/>
<dbReference type="InterPro" id="IPR016155">
    <property type="entry name" value="Mopterin_synth/thiamin_S_b"/>
</dbReference>
<dbReference type="KEGG" id="mana:MAMMFC1_04135"/>
<name>A0A348AQS0_9FIRM</name>
<dbReference type="Gene3D" id="3.10.20.30">
    <property type="match status" value="1"/>
</dbReference>
<protein>
    <submittedName>
        <fullName evidence="1">Sulfur carrier protein CysO</fullName>
    </submittedName>
</protein>
<dbReference type="InterPro" id="IPR003749">
    <property type="entry name" value="ThiS/MoaD-like"/>
</dbReference>
<reference evidence="1 2" key="1">
    <citation type="journal article" date="2018" name="Int. J. Syst. Evol. Microbiol.">
        <title>Methylomusa anaerophila gen. nov., sp. nov., an anaerobic methanol-utilizing bacterium isolated from a microbial fuel cell.</title>
        <authorList>
            <person name="Amano N."/>
            <person name="Yamamuro A."/>
            <person name="Miyahara M."/>
            <person name="Kouzuma A."/>
            <person name="Abe T."/>
            <person name="Watanabe K."/>
        </authorList>
    </citation>
    <scope>NUCLEOTIDE SEQUENCE [LARGE SCALE GENOMIC DNA]</scope>
    <source>
        <strain evidence="1 2">MMFC1</strain>
    </source>
</reference>
<dbReference type="SUPFAM" id="SSF54285">
    <property type="entry name" value="MoaD/ThiS"/>
    <property type="match status" value="1"/>
</dbReference>
<dbReference type="Proteomes" id="UP000276437">
    <property type="component" value="Chromosome"/>
</dbReference>
<evidence type="ECO:0000313" key="1">
    <source>
        <dbReference type="EMBL" id="BBB93418.1"/>
    </source>
</evidence>
<dbReference type="PANTHER" id="PTHR38031:SF1">
    <property type="entry name" value="SULFUR CARRIER PROTEIN CYSO"/>
    <property type="match status" value="1"/>
</dbReference>
<proteinExistence type="predicted"/>
<keyword evidence="2" id="KW-1185">Reference proteome</keyword>
<organism evidence="1 2">
    <name type="scientific">Methylomusa anaerophila</name>
    <dbReference type="NCBI Taxonomy" id="1930071"/>
    <lineage>
        <taxon>Bacteria</taxon>
        <taxon>Bacillati</taxon>
        <taxon>Bacillota</taxon>
        <taxon>Negativicutes</taxon>
        <taxon>Selenomonadales</taxon>
        <taxon>Sporomusaceae</taxon>
        <taxon>Methylomusa</taxon>
    </lineage>
</organism>
<dbReference type="InterPro" id="IPR012675">
    <property type="entry name" value="Beta-grasp_dom_sf"/>
</dbReference>
<dbReference type="RefSeq" id="WP_126310242.1">
    <property type="nucleotide sequence ID" value="NZ_AP018449.1"/>
</dbReference>
<dbReference type="EMBL" id="AP018449">
    <property type="protein sequence ID" value="BBB93418.1"/>
    <property type="molecule type" value="Genomic_DNA"/>
</dbReference>
<dbReference type="OrthoDB" id="9156098at2"/>
<evidence type="ECO:0000313" key="2">
    <source>
        <dbReference type="Proteomes" id="UP000276437"/>
    </source>
</evidence>
<accession>A0A348AQS0</accession>
<dbReference type="InterPro" id="IPR052045">
    <property type="entry name" value="Sulfur_Carrier/Prot_Modifier"/>
</dbReference>
<gene>
    <name evidence="1" type="primary">cysO</name>
    <name evidence="1" type="ORF">MAMMFC1_04135</name>
</gene>
<dbReference type="PANTHER" id="PTHR38031">
    <property type="entry name" value="SULFUR CARRIER PROTEIN SLR0821-RELATED"/>
    <property type="match status" value="1"/>
</dbReference>
<dbReference type="Pfam" id="PF02597">
    <property type="entry name" value="ThiS"/>
    <property type="match status" value="1"/>
</dbReference>